<dbReference type="OrthoDB" id="9985088at2759"/>
<dbReference type="GeneID" id="106162071"/>
<protein>
    <recommendedName>
        <fullName evidence="9">Hexosyltransferase</fullName>
        <ecNumber evidence="9">2.4.1.-</ecNumber>
    </recommendedName>
</protein>
<comment type="subcellular location">
    <subcellularLocation>
        <location evidence="1 9">Golgi apparatus</location>
        <location evidence="1 9">Golgi stack membrane</location>
        <topology evidence="1 9">Single-pass type II membrane protein</topology>
    </subcellularLocation>
</comment>
<evidence type="ECO:0000313" key="10">
    <source>
        <dbReference type="Proteomes" id="UP000085678"/>
    </source>
</evidence>
<keyword evidence="7 9" id="KW-0333">Golgi apparatus</keyword>
<gene>
    <name evidence="11" type="primary">LOC106162071</name>
</gene>
<keyword evidence="3 9" id="KW-0808">Transferase</keyword>
<evidence type="ECO:0000256" key="2">
    <source>
        <dbReference type="ARBA" id="ARBA00009239"/>
    </source>
</evidence>
<evidence type="ECO:0000256" key="5">
    <source>
        <dbReference type="ARBA" id="ARBA00022968"/>
    </source>
</evidence>
<dbReference type="OMA" id="YLNRVRM"/>
<accession>A0A1S3IB52</accession>
<dbReference type="GO" id="GO:0032580">
    <property type="term" value="C:Golgi cisterna membrane"/>
    <property type="evidence" value="ECO:0007669"/>
    <property type="project" value="UniProtKB-SubCell"/>
</dbReference>
<dbReference type="InterPro" id="IPR046350">
    <property type="entry name" value="Cystatin_sf"/>
</dbReference>
<dbReference type="Gene3D" id="3.10.450.10">
    <property type="match status" value="1"/>
</dbReference>
<dbReference type="GO" id="GO:0047238">
    <property type="term" value="F:glucuronosyl-N-acetylgalactosaminyl-proteoglycan 4-beta-N-acetylgalactosaminyltransferase activity"/>
    <property type="evidence" value="ECO:0007669"/>
    <property type="project" value="TreeGrafter"/>
</dbReference>
<dbReference type="SUPFAM" id="SSF54403">
    <property type="entry name" value="Cystatin/monellin"/>
    <property type="match status" value="1"/>
</dbReference>
<sequence>MVVRKALHCLKAMMPITGGLCLGIFFSLLFAPAFDESCDLHGGQMEKFPHSAKSDHLGPGRSLNEKLNFDYSNSDDFEPKLRPHEEHAVAANGPRRLIRPRYASTELGIREKLFVGVITTKDSINSLGVAVNKTLAHYVPKLVFFMDRRGPKIPTGMAIVSFPDGRTKLKPFHMLKYVYDHYGNNFDYYMFIPDKTYVRGEKVLSFVSDISMSLHVHLGQPIGQLDPQHVFCSLAAGVVISQSVLSSVVDNLEWCAQNALASEHADNLGRCIIHSTDQKCTAQILGKEYRYVANKDLDFDKEIDDLRKTDSFNKALTVSTVQDDITMYKLHRYFCQLEYNETKQQIDALQKSIINISQLTPDPNEHAGWPVGVQQPFRPKNRYDVLRWDYFTEKHIYLKGDFSTVEELKGIDKQDVADILKTAMTKLNQKHNNRFTYHRLVNGYRRFDPSRGMEYTLDLELKDTSSPENNDKIYQRRVHLVRPLSLLEIIPMPYVTENSKVNLILPIMASDRDGVVSFLDSYAHTCLDAGDNTDLLIVFIYDPAEAGDDSFSVLKSMITYYENKYQNGAKITSLSLRTSSPTQLTIIEAISRKFKPDSILLMCTVGMELSIDFLNRVRMNTIANWQVFFPVGFYQYKPNLIYEEKPFPTVIDINRNFGHFDVHSFDHASFYNSDFIRCSSNKTSKELARMDLFELFVQEKKLHIFRAVEPALKHRYRQRICNPVLAQEQYQRCLRSRAEGLANSSQLAMLIFEHQKKVDKSHLQVIQRQRDPIVNHMKPDMLKR</sequence>
<dbReference type="FunCoup" id="A0A1S3IB52">
    <property type="interactions" value="718"/>
</dbReference>
<dbReference type="KEGG" id="lak:106162071"/>
<dbReference type="EC" id="2.4.1.-" evidence="9"/>
<evidence type="ECO:0000256" key="8">
    <source>
        <dbReference type="ARBA" id="ARBA00023136"/>
    </source>
</evidence>
<evidence type="ECO:0000256" key="9">
    <source>
        <dbReference type="RuleBase" id="RU364016"/>
    </source>
</evidence>
<name>A0A1S3IB52_LINAN</name>
<evidence type="ECO:0000256" key="3">
    <source>
        <dbReference type="ARBA" id="ARBA00022679"/>
    </source>
</evidence>
<dbReference type="PANTHER" id="PTHR12369:SF13">
    <property type="entry name" value="HEXOSYLTRANSFERASE"/>
    <property type="match status" value="1"/>
</dbReference>
<evidence type="ECO:0000256" key="4">
    <source>
        <dbReference type="ARBA" id="ARBA00022692"/>
    </source>
</evidence>
<dbReference type="InterPro" id="IPR051227">
    <property type="entry name" value="CS_glycosyltransferase"/>
</dbReference>
<dbReference type="RefSeq" id="XP_013394634.1">
    <property type="nucleotide sequence ID" value="XM_013539180.1"/>
</dbReference>
<keyword evidence="10" id="KW-1185">Reference proteome</keyword>
<dbReference type="Pfam" id="PF05679">
    <property type="entry name" value="CHGN"/>
    <property type="match status" value="1"/>
</dbReference>
<proteinExistence type="inferred from homology"/>
<dbReference type="STRING" id="7574.A0A1S3IB52"/>
<keyword evidence="4" id="KW-0812">Transmembrane</keyword>
<organism evidence="10 11">
    <name type="scientific">Lingula anatina</name>
    <name type="common">Brachiopod</name>
    <name type="synonym">Lingula unguis</name>
    <dbReference type="NCBI Taxonomy" id="7574"/>
    <lineage>
        <taxon>Eukaryota</taxon>
        <taxon>Metazoa</taxon>
        <taxon>Spiralia</taxon>
        <taxon>Lophotrochozoa</taxon>
        <taxon>Brachiopoda</taxon>
        <taxon>Linguliformea</taxon>
        <taxon>Lingulata</taxon>
        <taxon>Lingulida</taxon>
        <taxon>Linguloidea</taxon>
        <taxon>Lingulidae</taxon>
        <taxon>Lingula</taxon>
    </lineage>
</organism>
<comment type="similarity">
    <text evidence="2 9">Belongs to the chondroitin N-acetylgalactosaminyltransferase family.</text>
</comment>
<keyword evidence="8" id="KW-0472">Membrane</keyword>
<dbReference type="Gene3D" id="3.90.550.50">
    <property type="match status" value="1"/>
</dbReference>
<dbReference type="AlphaFoldDB" id="A0A1S3IB52"/>
<evidence type="ECO:0000256" key="7">
    <source>
        <dbReference type="ARBA" id="ARBA00023034"/>
    </source>
</evidence>
<dbReference type="PANTHER" id="PTHR12369">
    <property type="entry name" value="CHONDROITIN SYNTHASE"/>
    <property type="match status" value="1"/>
</dbReference>
<reference evidence="11" key="1">
    <citation type="submission" date="2025-08" db="UniProtKB">
        <authorList>
            <consortium name="RefSeq"/>
        </authorList>
    </citation>
    <scope>IDENTIFICATION</scope>
    <source>
        <tissue evidence="11">Gonads</tissue>
    </source>
</reference>
<dbReference type="Proteomes" id="UP000085678">
    <property type="component" value="Unplaced"/>
</dbReference>
<keyword evidence="5 9" id="KW-0735">Signal-anchor</keyword>
<dbReference type="InterPro" id="IPR008428">
    <property type="entry name" value="Chond_GalNAc"/>
</dbReference>
<evidence type="ECO:0000256" key="1">
    <source>
        <dbReference type="ARBA" id="ARBA00004447"/>
    </source>
</evidence>
<evidence type="ECO:0000256" key="6">
    <source>
        <dbReference type="ARBA" id="ARBA00022989"/>
    </source>
</evidence>
<evidence type="ECO:0000313" key="11">
    <source>
        <dbReference type="RefSeq" id="XP_013394634.1"/>
    </source>
</evidence>
<keyword evidence="6" id="KW-1133">Transmembrane helix</keyword>
<dbReference type="InParanoid" id="A0A1S3IB52"/>